<proteinExistence type="predicted"/>
<evidence type="ECO:0000313" key="1">
    <source>
        <dbReference type="EMBL" id="QJA53134.1"/>
    </source>
</evidence>
<gene>
    <name evidence="1" type="ORF">TM448A03243_0008</name>
</gene>
<dbReference type="EMBL" id="MT144396">
    <property type="protein sequence ID" value="QJA53134.1"/>
    <property type="molecule type" value="Genomic_DNA"/>
</dbReference>
<reference evidence="1" key="1">
    <citation type="submission" date="2020-03" db="EMBL/GenBank/DDBJ databases">
        <title>The deep terrestrial virosphere.</title>
        <authorList>
            <person name="Holmfeldt K."/>
            <person name="Nilsson E."/>
            <person name="Simone D."/>
            <person name="Lopez-Fernandez M."/>
            <person name="Wu X."/>
            <person name="de Brujin I."/>
            <person name="Lundin D."/>
            <person name="Andersson A."/>
            <person name="Bertilsson S."/>
            <person name="Dopson M."/>
        </authorList>
    </citation>
    <scope>NUCLEOTIDE SEQUENCE</scope>
    <source>
        <strain evidence="1">TM448A03243</strain>
    </source>
</reference>
<organism evidence="1">
    <name type="scientific">viral metagenome</name>
    <dbReference type="NCBI Taxonomy" id="1070528"/>
    <lineage>
        <taxon>unclassified sequences</taxon>
        <taxon>metagenomes</taxon>
        <taxon>organismal metagenomes</taxon>
    </lineage>
</organism>
<protein>
    <submittedName>
        <fullName evidence="1">Uncharacterized protein</fullName>
    </submittedName>
</protein>
<sequence>MKLCDGKIVELDSNKWYWLVIKEASPLVEHLEHVRMVNGTILLVEGLDDIEFVENPERIKGIIVKEF</sequence>
<accession>A0A6H1ZZY6</accession>
<dbReference type="AlphaFoldDB" id="A0A6H1ZZY6"/>
<name>A0A6H1ZZY6_9ZZZZ</name>